<feature type="transmembrane region" description="Helical" evidence="1">
    <location>
        <begin position="61"/>
        <end position="80"/>
    </location>
</feature>
<organism evidence="2">
    <name type="scientific">Rhizophora mucronata</name>
    <name type="common">Asiatic mangrove</name>
    <dbReference type="NCBI Taxonomy" id="61149"/>
    <lineage>
        <taxon>Eukaryota</taxon>
        <taxon>Viridiplantae</taxon>
        <taxon>Streptophyta</taxon>
        <taxon>Embryophyta</taxon>
        <taxon>Tracheophyta</taxon>
        <taxon>Spermatophyta</taxon>
        <taxon>Magnoliopsida</taxon>
        <taxon>eudicotyledons</taxon>
        <taxon>Gunneridae</taxon>
        <taxon>Pentapetalae</taxon>
        <taxon>rosids</taxon>
        <taxon>fabids</taxon>
        <taxon>Malpighiales</taxon>
        <taxon>Rhizophoraceae</taxon>
        <taxon>Rhizophora</taxon>
    </lineage>
</organism>
<keyword evidence="1" id="KW-1133">Transmembrane helix</keyword>
<keyword evidence="1" id="KW-0472">Membrane</keyword>
<sequence>MSFSSILYVSLFQLSFQNKNVVGLAQSYSLGWSLLWDSTRLWKQLFRLSLFFKLWLVRGEFYLGFLCFCCGKCFLIKNLLDLISHI</sequence>
<keyword evidence="1" id="KW-0812">Transmembrane</keyword>
<name>A0A2P2M5N6_RHIMU</name>
<dbReference type="EMBL" id="GGEC01045048">
    <property type="protein sequence ID" value="MBX25532.1"/>
    <property type="molecule type" value="Transcribed_RNA"/>
</dbReference>
<dbReference type="GO" id="GO:0032259">
    <property type="term" value="P:methylation"/>
    <property type="evidence" value="ECO:0007669"/>
    <property type="project" value="UniProtKB-KW"/>
</dbReference>
<proteinExistence type="predicted"/>
<evidence type="ECO:0000313" key="2">
    <source>
        <dbReference type="EMBL" id="MBX25532.1"/>
    </source>
</evidence>
<reference evidence="2" key="1">
    <citation type="submission" date="2018-02" db="EMBL/GenBank/DDBJ databases">
        <title>Rhizophora mucronata_Transcriptome.</title>
        <authorList>
            <person name="Meera S.P."/>
            <person name="Sreeshan A."/>
            <person name="Augustine A."/>
        </authorList>
    </citation>
    <scope>NUCLEOTIDE SEQUENCE</scope>
    <source>
        <tissue evidence="2">Leaf</tissue>
    </source>
</reference>
<accession>A0A2P2M5N6</accession>
<protein>
    <submittedName>
        <fullName evidence="2">Putative pectin methyltransferase QUA2</fullName>
    </submittedName>
</protein>
<keyword evidence="2" id="KW-0489">Methyltransferase</keyword>
<keyword evidence="2" id="KW-0808">Transferase</keyword>
<evidence type="ECO:0000256" key="1">
    <source>
        <dbReference type="SAM" id="Phobius"/>
    </source>
</evidence>
<dbReference type="GO" id="GO:0008168">
    <property type="term" value="F:methyltransferase activity"/>
    <property type="evidence" value="ECO:0007669"/>
    <property type="project" value="UniProtKB-KW"/>
</dbReference>
<dbReference type="AlphaFoldDB" id="A0A2P2M5N6"/>